<evidence type="ECO:0000259" key="4">
    <source>
        <dbReference type="PROSITE" id="PS51883"/>
    </source>
</evidence>
<gene>
    <name evidence="5" type="ORF">OESDEN_02597</name>
</gene>
<dbReference type="AlphaFoldDB" id="A0A0B1TMT5"/>
<dbReference type="Pfam" id="PF01018">
    <property type="entry name" value="GTP1_OBG"/>
    <property type="match status" value="1"/>
</dbReference>
<feature type="domain" description="Obg" evidence="4">
    <location>
        <begin position="24"/>
        <end position="161"/>
    </location>
</feature>
<dbReference type="InterPro" id="IPR036726">
    <property type="entry name" value="GTP1_OBG_dom_sf"/>
</dbReference>
<dbReference type="Proteomes" id="UP000053660">
    <property type="component" value="Unassembled WGS sequence"/>
</dbReference>
<dbReference type="PROSITE" id="PS51883">
    <property type="entry name" value="OBG"/>
    <property type="match status" value="1"/>
</dbReference>
<organism evidence="5 6">
    <name type="scientific">Oesophagostomum dentatum</name>
    <name type="common">Nodular worm</name>
    <dbReference type="NCBI Taxonomy" id="61180"/>
    <lineage>
        <taxon>Eukaryota</taxon>
        <taxon>Metazoa</taxon>
        <taxon>Ecdysozoa</taxon>
        <taxon>Nematoda</taxon>
        <taxon>Chromadorea</taxon>
        <taxon>Rhabditida</taxon>
        <taxon>Rhabditina</taxon>
        <taxon>Rhabditomorpha</taxon>
        <taxon>Strongyloidea</taxon>
        <taxon>Strongylidae</taxon>
        <taxon>Oesophagostomum</taxon>
    </lineage>
</organism>
<dbReference type="InterPro" id="IPR006169">
    <property type="entry name" value="GTP1_OBG_dom"/>
</dbReference>
<protein>
    <submittedName>
        <fullName evidence="5">Obg family GTPase CgtA</fullName>
    </submittedName>
</protein>
<dbReference type="GO" id="GO:0005739">
    <property type="term" value="C:mitochondrion"/>
    <property type="evidence" value="ECO:0007669"/>
    <property type="project" value="TreeGrafter"/>
</dbReference>
<evidence type="ECO:0000313" key="5">
    <source>
        <dbReference type="EMBL" id="KHJ97426.1"/>
    </source>
</evidence>
<dbReference type="Gene3D" id="3.40.50.300">
    <property type="entry name" value="P-loop containing nucleotide triphosphate hydrolases"/>
    <property type="match status" value="1"/>
</dbReference>
<keyword evidence="6" id="KW-1185">Reference proteome</keyword>
<keyword evidence="2" id="KW-0342">GTP-binding</keyword>
<dbReference type="SUPFAM" id="SSF52540">
    <property type="entry name" value="P-loop containing nucleoside triphosphate hydrolases"/>
    <property type="match status" value="1"/>
</dbReference>
<reference evidence="5 6" key="1">
    <citation type="submission" date="2014-03" db="EMBL/GenBank/DDBJ databases">
        <title>Draft genome of the hookworm Oesophagostomum dentatum.</title>
        <authorList>
            <person name="Mitreva M."/>
        </authorList>
    </citation>
    <scope>NUCLEOTIDE SEQUENCE [LARGE SCALE GENOMIC DNA]</scope>
    <source>
        <strain evidence="5 6">OD-Hann</strain>
    </source>
</reference>
<keyword evidence="1" id="KW-0547">Nucleotide-binding</keyword>
<feature type="domain" description="OBG-type G" evidence="3">
    <location>
        <begin position="162"/>
        <end position="246"/>
    </location>
</feature>
<dbReference type="GO" id="GO:0005525">
    <property type="term" value="F:GTP binding"/>
    <property type="evidence" value="ECO:0007669"/>
    <property type="project" value="UniProtKB-KW"/>
</dbReference>
<dbReference type="PRINTS" id="PR00326">
    <property type="entry name" value="GTP1OBG"/>
</dbReference>
<accession>A0A0B1TMT5</accession>
<dbReference type="SUPFAM" id="SSF82051">
    <property type="entry name" value="Obg GTP-binding protein N-terminal domain"/>
    <property type="match status" value="1"/>
</dbReference>
<dbReference type="InterPro" id="IPR045086">
    <property type="entry name" value="OBG_GTPase"/>
</dbReference>
<dbReference type="PANTHER" id="PTHR11702:SF43">
    <property type="entry name" value="GTP-BINDING PROTEIN 10"/>
    <property type="match status" value="1"/>
</dbReference>
<dbReference type="Pfam" id="PF01926">
    <property type="entry name" value="MMR_HSR1"/>
    <property type="match status" value="1"/>
</dbReference>
<evidence type="ECO:0000256" key="2">
    <source>
        <dbReference type="ARBA" id="ARBA00023134"/>
    </source>
</evidence>
<evidence type="ECO:0000259" key="3">
    <source>
        <dbReference type="PROSITE" id="PS51710"/>
    </source>
</evidence>
<evidence type="ECO:0000256" key="1">
    <source>
        <dbReference type="ARBA" id="ARBA00022741"/>
    </source>
</evidence>
<dbReference type="InterPro" id="IPR031167">
    <property type="entry name" value="G_OBG"/>
</dbReference>
<proteinExistence type="predicted"/>
<dbReference type="Gene3D" id="2.70.210.12">
    <property type="entry name" value="GTP1/OBG domain"/>
    <property type="match status" value="1"/>
</dbReference>
<evidence type="ECO:0000313" key="6">
    <source>
        <dbReference type="Proteomes" id="UP000053660"/>
    </source>
</evidence>
<dbReference type="GO" id="GO:0003924">
    <property type="term" value="F:GTPase activity"/>
    <property type="evidence" value="ECO:0007669"/>
    <property type="project" value="InterPro"/>
</dbReference>
<dbReference type="InterPro" id="IPR027417">
    <property type="entry name" value="P-loop_NTPase"/>
</dbReference>
<name>A0A0B1TMT5_OESDE</name>
<dbReference type="EMBL" id="KN549456">
    <property type="protein sequence ID" value="KHJ97426.1"/>
    <property type="molecule type" value="Genomic_DNA"/>
</dbReference>
<dbReference type="InterPro" id="IPR006073">
    <property type="entry name" value="GTP-bd"/>
</dbReference>
<dbReference type="OrthoDB" id="10255148at2759"/>
<dbReference type="GO" id="GO:0042254">
    <property type="term" value="P:ribosome biogenesis"/>
    <property type="evidence" value="ECO:0007669"/>
    <property type="project" value="UniProtKB-UniRule"/>
</dbReference>
<sequence length="290" mass="32231">MRRTTSLWASIKQVQKLIKHDQNVLERDAYTLHVTAGSGGNGLARYDGRGGNGGNVYLTASTSMAFTDIKKNLGGKMKLKAQNGGHSQKIKLVGDDGQHTYFEVPVGVEAVDVERNVLLARCSRPFQRYLIAQGGSGGCARNQYKGEPGESFEVSLHIKLRPNVGLVGFPNAGKSTLMKAFVPRKFVKIAPYPFTTTKPQVAFWVAEKRKENQEDDFTLSIADLPGLIEGASQNRGKGYKFLKHLEFVMVFLRISKAARNKWVTILRILGDFELLRRLSFSLVKLIDDIE</sequence>
<dbReference type="PANTHER" id="PTHR11702">
    <property type="entry name" value="DEVELOPMENTALLY REGULATED GTP-BINDING PROTEIN-RELATED"/>
    <property type="match status" value="1"/>
</dbReference>
<dbReference type="PROSITE" id="PS51710">
    <property type="entry name" value="G_OBG"/>
    <property type="match status" value="1"/>
</dbReference>